<name>A0A1I1CQ88_9PSEU</name>
<comment type="similarity">
    <text evidence="6">Belongs to the peptidase M48 family.</text>
</comment>
<keyword evidence="2" id="KW-0479">Metal-binding</keyword>
<evidence type="ECO:0000313" key="9">
    <source>
        <dbReference type="EMBL" id="SFB62760.1"/>
    </source>
</evidence>
<dbReference type="GO" id="GO:0004222">
    <property type="term" value="F:metalloendopeptidase activity"/>
    <property type="evidence" value="ECO:0007669"/>
    <property type="project" value="InterPro"/>
</dbReference>
<dbReference type="OrthoDB" id="3612718at2"/>
<gene>
    <name evidence="9" type="ORF">SAMN05216266_13154</name>
</gene>
<proteinExistence type="inferred from homology"/>
<dbReference type="PANTHER" id="PTHR34978:SF3">
    <property type="entry name" value="SLR0241 PROTEIN"/>
    <property type="match status" value="1"/>
</dbReference>
<feature type="domain" description="Peptidase M48" evidence="8">
    <location>
        <begin position="99"/>
        <end position="181"/>
    </location>
</feature>
<dbReference type="EMBL" id="FOKG01000031">
    <property type="protein sequence ID" value="SFB62760.1"/>
    <property type="molecule type" value="Genomic_DNA"/>
</dbReference>
<keyword evidence="10" id="KW-1185">Reference proteome</keyword>
<keyword evidence="5 6" id="KW-0482">Metalloprotease</keyword>
<evidence type="ECO:0000256" key="6">
    <source>
        <dbReference type="RuleBase" id="RU003983"/>
    </source>
</evidence>
<dbReference type="GO" id="GO:0046872">
    <property type="term" value="F:metal ion binding"/>
    <property type="evidence" value="ECO:0007669"/>
    <property type="project" value="UniProtKB-KW"/>
</dbReference>
<dbReference type="InterPro" id="IPR001915">
    <property type="entry name" value="Peptidase_M48"/>
</dbReference>
<evidence type="ECO:0000313" key="10">
    <source>
        <dbReference type="Proteomes" id="UP000243799"/>
    </source>
</evidence>
<sequence>MRRAGRVLFHGALLGLLAGGTVYGLVMVVGYIIMIVGRAFGQVAVPELTVARVVFGVLMTFLWGGLIQAGLTALLRQCRRSHQLSRWIDRAASTPSPALAAAAERAGSEHQVVEIGADAPYAFTYGVWHPRVAVSSGLVARVSQDELVAVLRHEDYHVRHRDPLKVLALRTWAAAFFLIPLIGDVLQRILDRQELKADRAAVRQCGVSPVAAALLKATGEPDSAPGTAQAAMGGPALLEARVIQLETGRGPRMLTAVRRETVLRSLPGIAMVAVYGVLLYQLCLAITVCCVS</sequence>
<dbReference type="Gene3D" id="3.30.2010.10">
    <property type="entry name" value="Metalloproteases ('zincins'), catalytic domain"/>
    <property type="match status" value="1"/>
</dbReference>
<evidence type="ECO:0000256" key="2">
    <source>
        <dbReference type="ARBA" id="ARBA00022723"/>
    </source>
</evidence>
<protein>
    <submittedName>
        <fullName evidence="9">Zn-dependent protease with chaperone function</fullName>
    </submittedName>
</protein>
<reference evidence="10" key="1">
    <citation type="submission" date="2016-10" db="EMBL/GenBank/DDBJ databases">
        <authorList>
            <person name="Varghese N."/>
            <person name="Submissions S."/>
        </authorList>
    </citation>
    <scope>NUCLEOTIDE SEQUENCE [LARGE SCALE GENOMIC DNA]</scope>
    <source>
        <strain evidence="10">CGMCC 4.3568</strain>
    </source>
</reference>
<dbReference type="InterPro" id="IPR052173">
    <property type="entry name" value="Beta-lactam_resp_regulator"/>
</dbReference>
<dbReference type="GO" id="GO:0006508">
    <property type="term" value="P:proteolysis"/>
    <property type="evidence" value="ECO:0007669"/>
    <property type="project" value="UniProtKB-KW"/>
</dbReference>
<feature type="transmembrane region" description="Helical" evidence="7">
    <location>
        <begin position="53"/>
        <end position="75"/>
    </location>
</feature>
<dbReference type="PANTHER" id="PTHR34978">
    <property type="entry name" value="POSSIBLE SENSOR-TRANSDUCER PROTEIN BLAR"/>
    <property type="match status" value="1"/>
</dbReference>
<dbReference type="Pfam" id="PF01435">
    <property type="entry name" value="Peptidase_M48"/>
    <property type="match status" value="1"/>
</dbReference>
<feature type="transmembrane region" description="Helical" evidence="7">
    <location>
        <begin position="7"/>
        <end position="33"/>
    </location>
</feature>
<organism evidence="9 10">
    <name type="scientific">Amycolatopsis marina</name>
    <dbReference type="NCBI Taxonomy" id="490629"/>
    <lineage>
        <taxon>Bacteria</taxon>
        <taxon>Bacillati</taxon>
        <taxon>Actinomycetota</taxon>
        <taxon>Actinomycetes</taxon>
        <taxon>Pseudonocardiales</taxon>
        <taxon>Pseudonocardiaceae</taxon>
        <taxon>Amycolatopsis</taxon>
    </lineage>
</organism>
<dbReference type="AlphaFoldDB" id="A0A1I1CQ88"/>
<dbReference type="Proteomes" id="UP000243799">
    <property type="component" value="Unassembled WGS sequence"/>
</dbReference>
<evidence type="ECO:0000256" key="1">
    <source>
        <dbReference type="ARBA" id="ARBA00022670"/>
    </source>
</evidence>
<comment type="cofactor">
    <cofactor evidence="6">
        <name>Zn(2+)</name>
        <dbReference type="ChEBI" id="CHEBI:29105"/>
    </cofactor>
    <text evidence="6">Binds 1 zinc ion per subunit.</text>
</comment>
<dbReference type="STRING" id="490629.SAMN05216266_13154"/>
<feature type="transmembrane region" description="Helical" evidence="7">
    <location>
        <begin position="269"/>
        <end position="291"/>
    </location>
</feature>
<evidence type="ECO:0000256" key="7">
    <source>
        <dbReference type="SAM" id="Phobius"/>
    </source>
</evidence>
<evidence type="ECO:0000256" key="3">
    <source>
        <dbReference type="ARBA" id="ARBA00022801"/>
    </source>
</evidence>
<keyword evidence="7" id="KW-1133">Transmembrane helix</keyword>
<evidence type="ECO:0000259" key="8">
    <source>
        <dbReference type="Pfam" id="PF01435"/>
    </source>
</evidence>
<keyword evidence="3 6" id="KW-0378">Hydrolase</keyword>
<keyword evidence="7" id="KW-0472">Membrane</keyword>
<evidence type="ECO:0000256" key="4">
    <source>
        <dbReference type="ARBA" id="ARBA00022833"/>
    </source>
</evidence>
<dbReference type="RefSeq" id="WP_091679182.1">
    <property type="nucleotide sequence ID" value="NZ_FOKG01000031.1"/>
</dbReference>
<keyword evidence="4 6" id="KW-0862">Zinc</keyword>
<accession>A0A1I1CQ88</accession>
<dbReference type="CDD" id="cd07326">
    <property type="entry name" value="M56_BlaR1_MecR1_like"/>
    <property type="match status" value="1"/>
</dbReference>
<feature type="transmembrane region" description="Helical" evidence="7">
    <location>
        <begin position="167"/>
        <end position="186"/>
    </location>
</feature>
<keyword evidence="1 6" id="KW-0645">Protease</keyword>
<keyword evidence="7" id="KW-0812">Transmembrane</keyword>
<evidence type="ECO:0000256" key="5">
    <source>
        <dbReference type="ARBA" id="ARBA00023049"/>
    </source>
</evidence>